<name>A0A7V1PU75_CALAY</name>
<dbReference type="InterPro" id="IPR014016">
    <property type="entry name" value="UvrD-like_ATP-bd"/>
</dbReference>
<dbReference type="GO" id="GO:0006260">
    <property type="term" value="P:DNA replication"/>
    <property type="evidence" value="ECO:0007669"/>
    <property type="project" value="InterPro"/>
</dbReference>
<dbReference type="InterPro" id="IPR006054">
    <property type="entry name" value="DnaQ"/>
</dbReference>
<keyword evidence="7" id="KW-0413">Isomerase</keyword>
<evidence type="ECO:0000256" key="14">
    <source>
        <dbReference type="PROSITE-ProRule" id="PRU00560"/>
    </source>
</evidence>
<dbReference type="Pfam" id="PF00929">
    <property type="entry name" value="RNase_T"/>
    <property type="match status" value="1"/>
</dbReference>
<dbReference type="InterPro" id="IPR013986">
    <property type="entry name" value="DExx_box_DNA_helicase_dom_sf"/>
</dbReference>
<dbReference type="AlphaFoldDB" id="A0A7V1PU75"/>
<evidence type="ECO:0000256" key="5">
    <source>
        <dbReference type="ARBA" id="ARBA00022840"/>
    </source>
</evidence>
<evidence type="ECO:0000313" key="17">
    <source>
        <dbReference type="EMBL" id="HED10438.1"/>
    </source>
</evidence>
<dbReference type="Gene3D" id="1.10.10.160">
    <property type="match status" value="1"/>
</dbReference>
<protein>
    <recommendedName>
        <fullName evidence="11">DNA 3'-5' helicase</fullName>
        <ecNumber evidence="11">5.6.2.4</ecNumber>
    </recommendedName>
    <alternativeName>
        <fullName evidence="12">DNA 3'-5' helicase II</fullName>
    </alternativeName>
</protein>
<evidence type="ECO:0000256" key="13">
    <source>
        <dbReference type="ARBA" id="ARBA00048988"/>
    </source>
</evidence>
<evidence type="ECO:0000256" key="7">
    <source>
        <dbReference type="ARBA" id="ARBA00023235"/>
    </source>
</evidence>
<dbReference type="InterPro" id="IPR014017">
    <property type="entry name" value="DNA_helicase_UvrD-like_C"/>
</dbReference>
<dbReference type="EC" id="5.6.2.4" evidence="11"/>
<keyword evidence="3 14" id="KW-0378">Hydrolase</keyword>
<evidence type="ECO:0000256" key="12">
    <source>
        <dbReference type="ARBA" id="ARBA00034923"/>
    </source>
</evidence>
<dbReference type="InterPro" id="IPR013520">
    <property type="entry name" value="Ribonucl_H"/>
</dbReference>
<dbReference type="Pfam" id="PF13361">
    <property type="entry name" value="UvrD_C"/>
    <property type="match status" value="2"/>
</dbReference>
<comment type="subunit">
    <text evidence="9">DNA polymerase III contains a core (composed of alpha, epsilon and theta chains) that associates with a tau subunit. This core dimerizes to form the POLIII' complex. PolIII' associates with the gamma complex (composed of gamma, delta, delta', psi and chi chains) and with the beta chain to form the complete DNA polymerase III complex.</text>
</comment>
<accession>A0A7V1PU75</accession>
<comment type="similarity">
    <text evidence="1">Belongs to the helicase family. UvrD subfamily.</text>
</comment>
<dbReference type="CDD" id="cd06127">
    <property type="entry name" value="DEDDh"/>
    <property type="match status" value="1"/>
</dbReference>
<evidence type="ECO:0000256" key="10">
    <source>
        <dbReference type="ARBA" id="ARBA00034617"/>
    </source>
</evidence>
<dbReference type="PROSITE" id="PS51217">
    <property type="entry name" value="UVRD_HELICASE_CTER"/>
    <property type="match status" value="1"/>
</dbReference>
<dbReference type="NCBIfam" id="TIGR00573">
    <property type="entry name" value="dnaq"/>
    <property type="match status" value="1"/>
</dbReference>
<evidence type="ECO:0000256" key="6">
    <source>
        <dbReference type="ARBA" id="ARBA00023125"/>
    </source>
</evidence>
<evidence type="ECO:0000256" key="11">
    <source>
        <dbReference type="ARBA" id="ARBA00034808"/>
    </source>
</evidence>
<dbReference type="GO" id="GO:0003887">
    <property type="term" value="F:DNA-directed DNA polymerase activity"/>
    <property type="evidence" value="ECO:0007669"/>
    <property type="project" value="InterPro"/>
</dbReference>
<feature type="domain" description="UvrD-like helicase ATP-binding" evidence="15">
    <location>
        <begin position="8"/>
        <end position="276"/>
    </location>
</feature>
<feature type="binding site" evidence="14">
    <location>
        <begin position="29"/>
        <end position="36"/>
    </location>
    <ligand>
        <name>ATP</name>
        <dbReference type="ChEBI" id="CHEBI:30616"/>
    </ligand>
</feature>
<gene>
    <name evidence="17" type="ORF">ENJ10_07100</name>
</gene>
<comment type="catalytic activity">
    <reaction evidence="13">
        <text>ATP + H2O = ADP + phosphate + H(+)</text>
        <dbReference type="Rhea" id="RHEA:13065"/>
        <dbReference type="ChEBI" id="CHEBI:15377"/>
        <dbReference type="ChEBI" id="CHEBI:15378"/>
        <dbReference type="ChEBI" id="CHEBI:30616"/>
        <dbReference type="ChEBI" id="CHEBI:43474"/>
        <dbReference type="ChEBI" id="CHEBI:456216"/>
        <dbReference type="EC" id="5.6.2.4"/>
    </reaction>
</comment>
<dbReference type="GO" id="GO:0043138">
    <property type="term" value="F:3'-5' DNA helicase activity"/>
    <property type="evidence" value="ECO:0007669"/>
    <property type="project" value="UniProtKB-EC"/>
</dbReference>
<dbReference type="EMBL" id="DRLD01000195">
    <property type="protein sequence ID" value="HED10438.1"/>
    <property type="molecule type" value="Genomic_DNA"/>
</dbReference>
<proteinExistence type="inferred from homology"/>
<dbReference type="PANTHER" id="PTHR11070:SF2">
    <property type="entry name" value="ATP-DEPENDENT DNA HELICASE SRS2"/>
    <property type="match status" value="1"/>
</dbReference>
<keyword evidence="5 14" id="KW-0067">ATP-binding</keyword>
<dbReference type="GO" id="GO:0003677">
    <property type="term" value="F:DNA binding"/>
    <property type="evidence" value="ECO:0007669"/>
    <property type="project" value="UniProtKB-KW"/>
</dbReference>
<dbReference type="SUPFAM" id="SSF53098">
    <property type="entry name" value="Ribonuclease H-like"/>
    <property type="match status" value="1"/>
</dbReference>
<dbReference type="Proteomes" id="UP000886005">
    <property type="component" value="Unassembled WGS sequence"/>
</dbReference>
<keyword evidence="2 14" id="KW-0547">Nucleotide-binding</keyword>
<comment type="catalytic activity">
    <reaction evidence="10">
        <text>Couples ATP hydrolysis with the unwinding of duplex DNA by translocating in the 3'-5' direction.</text>
        <dbReference type="EC" id="5.6.2.4"/>
    </reaction>
</comment>
<evidence type="ECO:0000256" key="9">
    <source>
        <dbReference type="ARBA" id="ARBA00026073"/>
    </source>
</evidence>
<dbReference type="GO" id="GO:0004527">
    <property type="term" value="F:exonuclease activity"/>
    <property type="evidence" value="ECO:0007669"/>
    <property type="project" value="UniProtKB-ARBA"/>
</dbReference>
<evidence type="ECO:0000256" key="2">
    <source>
        <dbReference type="ARBA" id="ARBA00022741"/>
    </source>
</evidence>
<dbReference type="PROSITE" id="PS51198">
    <property type="entry name" value="UVRD_HELICASE_ATP_BIND"/>
    <property type="match status" value="1"/>
</dbReference>
<organism evidence="17">
    <name type="scientific">Caldithrix abyssi</name>
    <dbReference type="NCBI Taxonomy" id="187145"/>
    <lineage>
        <taxon>Bacteria</taxon>
        <taxon>Pseudomonadati</taxon>
        <taxon>Calditrichota</taxon>
        <taxon>Calditrichia</taxon>
        <taxon>Calditrichales</taxon>
        <taxon>Calditrichaceae</taxon>
        <taxon>Caldithrix</taxon>
    </lineage>
</organism>
<dbReference type="GO" id="GO:0000725">
    <property type="term" value="P:recombinational repair"/>
    <property type="evidence" value="ECO:0007669"/>
    <property type="project" value="TreeGrafter"/>
</dbReference>
<evidence type="ECO:0000256" key="1">
    <source>
        <dbReference type="ARBA" id="ARBA00009922"/>
    </source>
</evidence>
<reference evidence="17" key="1">
    <citation type="journal article" date="2020" name="mSystems">
        <title>Genome- and Community-Level Interaction Insights into Carbon Utilization and Element Cycling Functions of Hydrothermarchaeota in Hydrothermal Sediment.</title>
        <authorList>
            <person name="Zhou Z."/>
            <person name="Liu Y."/>
            <person name="Xu W."/>
            <person name="Pan J."/>
            <person name="Luo Z.H."/>
            <person name="Li M."/>
        </authorList>
    </citation>
    <scope>NUCLEOTIDE SEQUENCE [LARGE SCALE GENOMIC DNA]</scope>
    <source>
        <strain evidence="17">HyVt-456</strain>
    </source>
</reference>
<evidence type="ECO:0000256" key="4">
    <source>
        <dbReference type="ARBA" id="ARBA00022806"/>
    </source>
</evidence>
<sequence length="988" mass="114380">MGINAFFKTLNPQQKKAVEAPRQPVLLLAGPGTGKTRTLIGRIAWQVRKYEIPPARILALTFSNKAAEEMRQRLTELMKNKAADIHVGTIHAFCLEIIKKYPEKCERRPHFTVADETYTRHLLGRLIRDRSRENINRVINGIRAAFSMFLIRGKPLPPFSAQIYEEYDAYLKKHNLLDYDQILYYTERLLRENEDILEQYRFMYQAIHVDEFQDTDILQYGIIRMLAMKHQNIFVVADDDQSIYAWRGANPENIRSFMTDFKIKKPVMLDINYRSGPKIIATARDMVVGTDRIEPHKEIFSGGNVINEKIQPWFFDTEEQEQEFIVSKIREWHEKEVPFSEMAVLYPRHNFVEALTMRLLREQIPFQQARKALSENPVLNRLQLYLRLVTDPLDDVSWQALVRLQLGYDVDKHVEMVQKARRISYRRALYELSRLEDVESETRHRVNTFLGAIGNWINLKNFYAFEQLIREILFFVQKGADDILDDHIREIAAFDVPDALLPRAEKDIVIHAATPELTFLAGEMCQRLWPGRVRFMEEEGGGKSSSYFMILLAPLPGGREVTRGIELFRPRFCKGRSVFTALLRYLQQAAQPARPLFEDYVVFDLETTGRDPQSCGIVEIAAVRVEKGEIVDRFESLVNPQMEIEEGARAVHGIGEAQLRDAPLLADIWADFKNFIGDRVLVAHNGFAFDFIIINRYARLLEGQKLPNVRYDSLILARQLFPGESNSIDALAERFNVDPGERHRALADVEALHHIFQHLMKVRVRDLMKKSLEPLFEYVALANFHAGLLQNEEDKLYFIVGAERLISPYSTLLDDFAARFMSDAATMRVELRNHLELLRPGYVMFDEDRAFLRRLLEWVSSFEKLEVDEAVSSFLSALALVHAQDSLTTINAVSLLTFHAAKGLEFRKVIIIGMEDDHMPSFFAKKEADPLDDRSVNKKMDEQKRLLYVGITRARDELLLIAVKNRNGKPQKSSPFLRQILRSMRQKT</sequence>
<dbReference type="Pfam" id="PF00580">
    <property type="entry name" value="UvrD-helicase"/>
    <property type="match status" value="1"/>
</dbReference>
<dbReference type="Gene3D" id="3.40.50.300">
    <property type="entry name" value="P-loop containing nucleotide triphosphate hydrolases"/>
    <property type="match status" value="3"/>
</dbReference>
<keyword evidence="6" id="KW-0238">DNA-binding</keyword>
<evidence type="ECO:0000256" key="3">
    <source>
        <dbReference type="ARBA" id="ARBA00022801"/>
    </source>
</evidence>
<dbReference type="InterPro" id="IPR000212">
    <property type="entry name" value="DNA_helicase_UvrD/REP"/>
</dbReference>
<evidence type="ECO:0000256" key="8">
    <source>
        <dbReference type="ARBA" id="ARBA00025483"/>
    </source>
</evidence>
<dbReference type="FunFam" id="3.30.420.10:FF:000045">
    <property type="entry name" value="3'-5' exonuclease DinG"/>
    <property type="match status" value="1"/>
</dbReference>
<evidence type="ECO:0000259" key="15">
    <source>
        <dbReference type="PROSITE" id="PS51198"/>
    </source>
</evidence>
<dbReference type="InterPro" id="IPR027417">
    <property type="entry name" value="P-loop_NTPase"/>
</dbReference>
<comment type="function">
    <text evidence="8">DNA polymerase III is a complex, multichain enzyme responsible for most of the replicative synthesis in bacteria. The epsilon subunit contain the editing function and is a proofreading 3'-5' exonuclease.</text>
</comment>
<dbReference type="CDD" id="cd17932">
    <property type="entry name" value="DEXQc_UvrD"/>
    <property type="match status" value="1"/>
</dbReference>
<dbReference type="PANTHER" id="PTHR11070">
    <property type="entry name" value="UVRD / RECB / PCRA DNA HELICASE FAMILY MEMBER"/>
    <property type="match status" value="1"/>
</dbReference>
<dbReference type="SMART" id="SM00479">
    <property type="entry name" value="EXOIII"/>
    <property type="match status" value="1"/>
</dbReference>
<dbReference type="GO" id="GO:0005524">
    <property type="term" value="F:ATP binding"/>
    <property type="evidence" value="ECO:0007669"/>
    <property type="project" value="UniProtKB-UniRule"/>
</dbReference>
<evidence type="ECO:0000259" key="16">
    <source>
        <dbReference type="PROSITE" id="PS51217"/>
    </source>
</evidence>
<comment type="caution">
    <text evidence="17">The sequence shown here is derived from an EMBL/GenBank/DDBJ whole genome shotgun (WGS) entry which is preliminary data.</text>
</comment>
<feature type="domain" description="UvrD-like helicase C-terminal" evidence="16">
    <location>
        <begin position="278"/>
        <end position="903"/>
    </location>
</feature>
<dbReference type="SUPFAM" id="SSF52540">
    <property type="entry name" value="P-loop containing nucleoside triphosphate hydrolases"/>
    <property type="match status" value="2"/>
</dbReference>
<dbReference type="Gene3D" id="3.30.420.10">
    <property type="entry name" value="Ribonuclease H-like superfamily/Ribonuclease H"/>
    <property type="match status" value="1"/>
</dbReference>
<keyword evidence="4 14" id="KW-0347">Helicase</keyword>
<dbReference type="Gene3D" id="1.10.486.10">
    <property type="entry name" value="PCRA, domain 4"/>
    <property type="match status" value="1"/>
</dbReference>
<dbReference type="InterPro" id="IPR036397">
    <property type="entry name" value="RNaseH_sf"/>
</dbReference>
<dbReference type="InterPro" id="IPR012337">
    <property type="entry name" value="RNaseH-like_sf"/>
</dbReference>